<evidence type="ECO:0000313" key="2">
    <source>
        <dbReference type="EMBL" id="OYD59361.1"/>
    </source>
</evidence>
<feature type="transmembrane region" description="Helical" evidence="1">
    <location>
        <begin position="6"/>
        <end position="23"/>
    </location>
</feature>
<accession>A0A235FDG9</accession>
<organism evidence="2 3">
    <name type="scientific">Fictibacillus aquaticus</name>
    <dbReference type="NCBI Taxonomy" id="2021314"/>
    <lineage>
        <taxon>Bacteria</taxon>
        <taxon>Bacillati</taxon>
        <taxon>Bacillota</taxon>
        <taxon>Bacilli</taxon>
        <taxon>Bacillales</taxon>
        <taxon>Fictibacillaceae</taxon>
        <taxon>Fictibacillus</taxon>
    </lineage>
</organism>
<comment type="caution">
    <text evidence="2">The sequence shown here is derived from an EMBL/GenBank/DDBJ whole genome shotgun (WGS) entry which is preliminary data.</text>
</comment>
<dbReference type="RefSeq" id="WP_094251322.1">
    <property type="nucleotide sequence ID" value="NZ_JBHLXL010000001.1"/>
</dbReference>
<protein>
    <submittedName>
        <fullName evidence="2">Uncharacterized protein</fullName>
    </submittedName>
</protein>
<sequence>MTNVWVVPVLMLLLNIAAAAVISKPSLNVKTLLFYGLVLMISLMYPYALYDDYVNPLIGANIGLGLAFMFAASCTLALTVIALVMFLTRKSGKKKK</sequence>
<keyword evidence="1" id="KW-1133">Transmembrane helix</keyword>
<dbReference type="AlphaFoldDB" id="A0A235FDG9"/>
<proteinExistence type="predicted"/>
<feature type="transmembrane region" description="Helical" evidence="1">
    <location>
        <begin position="62"/>
        <end position="87"/>
    </location>
</feature>
<keyword evidence="1" id="KW-0472">Membrane</keyword>
<keyword evidence="3" id="KW-1185">Reference proteome</keyword>
<name>A0A235FDG9_9BACL</name>
<evidence type="ECO:0000313" key="3">
    <source>
        <dbReference type="Proteomes" id="UP000215059"/>
    </source>
</evidence>
<feature type="transmembrane region" description="Helical" evidence="1">
    <location>
        <begin position="32"/>
        <end position="50"/>
    </location>
</feature>
<dbReference type="EMBL" id="NOII01000001">
    <property type="protein sequence ID" value="OYD59361.1"/>
    <property type="molecule type" value="Genomic_DNA"/>
</dbReference>
<dbReference type="OrthoDB" id="2650741at2"/>
<dbReference type="Proteomes" id="UP000215059">
    <property type="component" value="Unassembled WGS sequence"/>
</dbReference>
<evidence type="ECO:0000256" key="1">
    <source>
        <dbReference type="SAM" id="Phobius"/>
    </source>
</evidence>
<reference evidence="2 3" key="1">
    <citation type="submission" date="2017-07" db="EMBL/GenBank/DDBJ databases">
        <title>Fictibacillus sp. nov. GDSW-R2A3 Genome sequencing and assembly.</title>
        <authorList>
            <person name="Mayilraj S."/>
        </authorList>
    </citation>
    <scope>NUCLEOTIDE SEQUENCE [LARGE SCALE GENOMIC DNA]</scope>
    <source>
        <strain evidence="2 3">GDSW-R2A3</strain>
    </source>
</reference>
<keyword evidence="1" id="KW-0812">Transmembrane</keyword>
<gene>
    <name evidence="2" type="ORF">CGZ90_05585</name>
</gene>